<dbReference type="AlphaFoldDB" id="A0AAD7TVJ3"/>
<evidence type="ECO:0000313" key="4">
    <source>
        <dbReference type="Proteomes" id="UP001215151"/>
    </source>
</evidence>
<dbReference type="InterPro" id="IPR008266">
    <property type="entry name" value="Tyr_kinase_AS"/>
</dbReference>
<dbReference type="PANTHER" id="PTHR38248:SF2">
    <property type="entry name" value="FUNK1 11"/>
    <property type="match status" value="1"/>
</dbReference>
<dbReference type="Gene3D" id="1.10.510.10">
    <property type="entry name" value="Transferase(Phosphotransferase) domain 1"/>
    <property type="match status" value="1"/>
</dbReference>
<comment type="caution">
    <text evidence="3">The sequence shown here is derived from an EMBL/GenBank/DDBJ whole genome shotgun (WGS) entry which is preliminary data.</text>
</comment>
<evidence type="ECO:0000313" key="3">
    <source>
        <dbReference type="EMBL" id="KAJ8481449.1"/>
    </source>
</evidence>
<dbReference type="PROSITE" id="PS00109">
    <property type="entry name" value="PROTEIN_KINASE_TYR"/>
    <property type="match status" value="1"/>
</dbReference>
<organism evidence="3 4">
    <name type="scientific">Trametes cubensis</name>
    <dbReference type="NCBI Taxonomy" id="1111947"/>
    <lineage>
        <taxon>Eukaryota</taxon>
        <taxon>Fungi</taxon>
        <taxon>Dikarya</taxon>
        <taxon>Basidiomycota</taxon>
        <taxon>Agaricomycotina</taxon>
        <taxon>Agaricomycetes</taxon>
        <taxon>Polyporales</taxon>
        <taxon>Polyporaceae</taxon>
        <taxon>Trametes</taxon>
    </lineage>
</organism>
<evidence type="ECO:0000259" key="2">
    <source>
        <dbReference type="Pfam" id="PF17667"/>
    </source>
</evidence>
<dbReference type="PANTHER" id="PTHR38248">
    <property type="entry name" value="FUNK1 6"/>
    <property type="match status" value="1"/>
</dbReference>
<protein>
    <recommendedName>
        <fullName evidence="2">Fungal-type protein kinase domain-containing protein</fullName>
    </recommendedName>
</protein>
<feature type="region of interest" description="Disordered" evidence="1">
    <location>
        <begin position="427"/>
        <end position="471"/>
    </location>
</feature>
<dbReference type="GO" id="GO:0004672">
    <property type="term" value="F:protein kinase activity"/>
    <property type="evidence" value="ECO:0007669"/>
    <property type="project" value="InterPro"/>
</dbReference>
<accession>A0AAD7TVJ3</accession>
<keyword evidence="4" id="KW-1185">Reference proteome</keyword>
<feature type="domain" description="Fungal-type protein kinase" evidence="2">
    <location>
        <begin position="183"/>
        <end position="613"/>
    </location>
</feature>
<dbReference type="Pfam" id="PF17667">
    <property type="entry name" value="Pkinase_fungal"/>
    <property type="match status" value="1"/>
</dbReference>
<feature type="compositionally biased region" description="Low complexity" evidence="1">
    <location>
        <begin position="432"/>
        <end position="460"/>
    </location>
</feature>
<proteinExistence type="predicted"/>
<name>A0AAD7TVJ3_9APHY</name>
<dbReference type="InterPro" id="IPR011009">
    <property type="entry name" value="Kinase-like_dom_sf"/>
</dbReference>
<reference evidence="3" key="1">
    <citation type="submission" date="2022-11" db="EMBL/GenBank/DDBJ databases">
        <title>Genome Sequence of Cubamyces cubensis.</title>
        <authorList>
            <person name="Buettner E."/>
        </authorList>
    </citation>
    <scope>NUCLEOTIDE SEQUENCE</scope>
    <source>
        <strain evidence="3">MPL-01</strain>
    </source>
</reference>
<sequence length="844" mass="94587">MPLPNAASTPIAFEKSAVRHGRQFKGVNSIGSEFATLGQVRLAAVEDMAHKAVRMELAEFQDTFFPLPEGVTADQHPQWPADIFDGLAAGDQLTEQEIQACFVTAVNDNDLIPGLKMSTSSEKPDVTDIGDFKQKPDAAIFKADSVPTDGRPHWADQLVTVEFKRYYPSQDPFDDRIDNKLESTAATRKEVRGQLIDYSEIVFRVQHRTALFMLLVINRKVRVLRWDRSGTITTRAFDYVDTPHLLCEILWRMSLLSDEQLGMDTSATRLHPSDTDYKLMDFLACESPSDAAYNERDLLPGELKTDRPIFKYVRDKFRKAVDSNWPRYRVEVPDGDTTRFFLVGKPSFYAQGMACRGTKGFVAWDVKAKRFVWVKDAWRLDYDRMDQEGTILSRLNAEKVAFVPTLVCHGDIRNQKTVTPDIWEAQRPVPPTAASSGATSISVSSTLVDPSPALPSAPSLKRSRAELETDDTLNGAEDYTLRRHAHYRVVVEEVALPLKDFAHGQQLVAIIIDCVEAHQEAVEKANIVHRDVSSGNILILPTVMPGRKKITWNGLLADWELSKPIHEAEPLLRPRQPPRTGTWQFLSVGMLTENPKTVEIPDELESYLHVLLYFAVRYLNSDCKDPAEFIESYFDSYTFQGGVYKCGARKRELIKVAGKLMVGDDEPLTFGSPMDDIFAQLLPLFKSHYKVQDFLRAKEKAAVPSTNTTSSSDASSSNATASLRSSSKLVALQKLFAKTVTVKHNPDRDAPTAEERTEAQLLADHNYVLLTLHQAQAKTDRWRKTDKVGDRVPDDYKPQVPLANPHAASARTMKRRRTTGVAAVLDGFPSLPVRLTQSQVPKVG</sequence>
<dbReference type="EMBL" id="JAPEVG010000136">
    <property type="protein sequence ID" value="KAJ8481449.1"/>
    <property type="molecule type" value="Genomic_DNA"/>
</dbReference>
<dbReference type="SUPFAM" id="SSF56112">
    <property type="entry name" value="Protein kinase-like (PK-like)"/>
    <property type="match status" value="1"/>
</dbReference>
<dbReference type="Proteomes" id="UP001215151">
    <property type="component" value="Unassembled WGS sequence"/>
</dbReference>
<evidence type="ECO:0000256" key="1">
    <source>
        <dbReference type="SAM" id="MobiDB-lite"/>
    </source>
</evidence>
<gene>
    <name evidence="3" type="ORF">ONZ51_g5990</name>
</gene>
<dbReference type="InterPro" id="IPR040976">
    <property type="entry name" value="Pkinase_fungal"/>
</dbReference>